<organism evidence="4 5">
    <name type="scientific">Campylobacter mucosalis CCUG 21559</name>
    <dbReference type="NCBI Taxonomy" id="1032067"/>
    <lineage>
        <taxon>Bacteria</taxon>
        <taxon>Pseudomonadati</taxon>
        <taxon>Campylobacterota</taxon>
        <taxon>Epsilonproteobacteria</taxon>
        <taxon>Campylobacterales</taxon>
        <taxon>Campylobacteraceae</taxon>
        <taxon>Campylobacter</taxon>
    </lineage>
</organism>
<accession>A0A6G5QE35</accession>
<evidence type="ECO:0000313" key="5">
    <source>
        <dbReference type="Proteomes" id="UP000503264"/>
    </source>
</evidence>
<keyword evidence="2" id="KW-1133">Transmembrane helix</keyword>
<dbReference type="Proteomes" id="UP000503264">
    <property type="component" value="Chromosome"/>
</dbReference>
<dbReference type="InterPro" id="IPR059092">
    <property type="entry name" value="UPF0323_dom"/>
</dbReference>
<keyword evidence="2" id="KW-0472">Membrane</keyword>
<evidence type="ECO:0000259" key="3">
    <source>
        <dbReference type="Pfam" id="PF26303"/>
    </source>
</evidence>
<feature type="transmembrane region" description="Helical" evidence="2">
    <location>
        <begin position="7"/>
        <end position="26"/>
    </location>
</feature>
<proteinExistence type="predicted"/>
<dbReference type="RefSeq" id="WP_171993266.1">
    <property type="nucleotide sequence ID" value="NZ_CP012542.1"/>
</dbReference>
<name>A0A6G5QE35_9BACT</name>
<evidence type="ECO:0000256" key="2">
    <source>
        <dbReference type="SAM" id="Phobius"/>
    </source>
</evidence>
<dbReference type="EMBL" id="CP012542">
    <property type="protein sequence ID" value="QCD43963.1"/>
    <property type="molecule type" value="Genomic_DNA"/>
</dbReference>
<keyword evidence="5" id="KW-1185">Reference proteome</keyword>
<dbReference type="AlphaFoldDB" id="A0A6G5QE35"/>
<keyword evidence="2" id="KW-0812">Transmembrane</keyword>
<dbReference type="NCBIfam" id="NF003146">
    <property type="entry name" value="PRK04081.1"/>
    <property type="match status" value="1"/>
</dbReference>
<gene>
    <name evidence="4" type="ORF">CMUC_0143</name>
</gene>
<dbReference type="PROSITE" id="PS51257">
    <property type="entry name" value="PROKAR_LIPOPROTEIN"/>
    <property type="match status" value="1"/>
</dbReference>
<feature type="domain" description="UPF0323" evidence="3">
    <location>
        <begin position="46"/>
        <end position="171"/>
    </location>
</feature>
<sequence>MKHIKKIATYAAIGGFGAVVMAGLSGCGGSGSEEQSSAMEATKQGAFVIIHETEPGKYKVVEEYPSSETRVVLKDINGTERVLSKEEMDKLIAQENAKIDNGTSNLTKPDAQVSSGGASLGEILLSSAAGAIIGSWIGNKLFGNQNFQANRQGAYQNPSAYTRSVDSFNKAKTTANSPKSSSGKSGFFGGADKSSSQSTQSSGG</sequence>
<keyword evidence="4" id="KW-0449">Lipoprotein</keyword>
<evidence type="ECO:0000256" key="1">
    <source>
        <dbReference type="SAM" id="MobiDB-lite"/>
    </source>
</evidence>
<protein>
    <submittedName>
        <fullName evidence="4">Putative lipoprotein</fullName>
    </submittedName>
</protein>
<evidence type="ECO:0000313" key="4">
    <source>
        <dbReference type="EMBL" id="QCD43963.1"/>
    </source>
</evidence>
<feature type="region of interest" description="Disordered" evidence="1">
    <location>
        <begin position="171"/>
        <end position="204"/>
    </location>
</feature>
<dbReference type="Pfam" id="PF26303">
    <property type="entry name" value="UPF0323"/>
    <property type="match status" value="1"/>
</dbReference>
<reference evidence="4 5" key="1">
    <citation type="submission" date="2016-07" db="EMBL/GenBank/DDBJ databases">
        <title>Comparative genomics of the Campylobacter concisus group.</title>
        <authorList>
            <person name="Miller W.G."/>
            <person name="Yee E."/>
            <person name="Chapman M.H."/>
            <person name="Huynh S."/>
            <person name="Bono J.L."/>
            <person name="On S.L.W."/>
            <person name="StLeger J."/>
            <person name="Foster G."/>
            <person name="Parker C.T."/>
        </authorList>
    </citation>
    <scope>NUCLEOTIDE SEQUENCE [LARGE SCALE GENOMIC DNA]</scope>
    <source>
        <strain evidence="4 5">CCUG 21559</strain>
    </source>
</reference>
<feature type="compositionally biased region" description="Low complexity" evidence="1">
    <location>
        <begin position="177"/>
        <end position="204"/>
    </location>
</feature>